<dbReference type="PANTHER" id="PTHR48016:SF4">
    <property type="entry name" value="PROTEIN KINASE DOMAIN-CONTAINING PROTEIN"/>
    <property type="match status" value="1"/>
</dbReference>
<evidence type="ECO:0000256" key="3">
    <source>
        <dbReference type="ARBA" id="ARBA00022741"/>
    </source>
</evidence>
<dbReference type="InterPro" id="IPR017441">
    <property type="entry name" value="Protein_kinase_ATP_BS"/>
</dbReference>
<dbReference type="InterPro" id="IPR001245">
    <property type="entry name" value="Ser-Thr/Tyr_kinase_cat_dom"/>
</dbReference>
<dbReference type="PROSITE" id="PS50011">
    <property type="entry name" value="PROTEIN_KINASE_DOM"/>
    <property type="match status" value="1"/>
</dbReference>
<organism evidence="9 10">
    <name type="scientific">Rhizopus stolonifer</name>
    <name type="common">Rhizopus nigricans</name>
    <dbReference type="NCBI Taxonomy" id="4846"/>
    <lineage>
        <taxon>Eukaryota</taxon>
        <taxon>Fungi</taxon>
        <taxon>Fungi incertae sedis</taxon>
        <taxon>Mucoromycota</taxon>
        <taxon>Mucoromycotina</taxon>
        <taxon>Mucoromycetes</taxon>
        <taxon>Mucorales</taxon>
        <taxon>Mucorineae</taxon>
        <taxon>Rhizopodaceae</taxon>
        <taxon>Rhizopus</taxon>
    </lineage>
</organism>
<dbReference type="STRING" id="4846.A0A367KIH8"/>
<sequence>FSKIMYQPQLKNQYIPTSDDYSIKCWVESVIGHELPYDDLYHSLKDGQILCTLINKEYNGHEPKERINIFLNAVQQLGIPSSDLFCVNDLIREENMNAHELNMGEMITKRALEQENQENKEDSIPGFGRHTLHQDKRLSCYDEDEEELTDMYDTKNSNTSSGDSGYGTHRPQTKQERQNAQDLFDSVLTPPASQTSSRKSSTTRLSSLFSTKSRKEPHYVKFQTWSNQQQQQQYKKLNTTDPILQPELIPVARRKSTNAINSLVLYDEDGHLLAKYKLGNVIGKGHFGTVYRALDLMSGRTVAVKQINLKASKKQDIEDMMQEARLLGSMIHPNIVKYEGFIQTEEHMNIVLEYVENGSLLNTLKSFGNSLPEHLVASYCQRILKGLMYLHQQQVVHCDLKAANILTTKAGDVKLSDFGVSLNLKLKKDENIVSGTPFWMSPEVIELKGASIKSDIWSLGCTLIELCTGKPPYSDCIAMTAMFKIVEEECPPIPDNISSELGNFLELCFKKNPSERPSAQELLRHPWIKQHRKTLDVSSTTSSPSILMKKAGANPSRSVKSKSTAVATPGESSFAKKAQQKKTPGNLTTRQSMPVVSNDHVKPRRDKHIHDLIDCSFPKGAGTCKVCNLAIKRNAFMCKDFCGYICHKQCKPVNSKEILSVEPKPGASVSTQLREKFSISRLMSRSPQESSSKNPWWKKKSQNKVH</sequence>
<evidence type="ECO:0000256" key="5">
    <source>
        <dbReference type="ARBA" id="ARBA00022840"/>
    </source>
</evidence>
<dbReference type="EMBL" id="PJQM01001590">
    <property type="protein sequence ID" value="RCI01969.1"/>
    <property type="molecule type" value="Genomic_DNA"/>
</dbReference>
<dbReference type="InterPro" id="IPR050538">
    <property type="entry name" value="MAP_kinase_kinase_kinase"/>
</dbReference>
<dbReference type="PANTHER" id="PTHR48016">
    <property type="entry name" value="MAP KINASE KINASE KINASE SSK2-RELATED-RELATED"/>
    <property type="match status" value="1"/>
</dbReference>
<feature type="region of interest" description="Disordered" evidence="7">
    <location>
        <begin position="533"/>
        <end position="592"/>
    </location>
</feature>
<feature type="compositionally biased region" description="Acidic residues" evidence="7">
    <location>
        <begin position="141"/>
        <end position="150"/>
    </location>
</feature>
<keyword evidence="10" id="KW-1185">Reference proteome</keyword>
<dbReference type="InterPro" id="IPR000719">
    <property type="entry name" value="Prot_kinase_dom"/>
</dbReference>
<dbReference type="Pfam" id="PF00307">
    <property type="entry name" value="CH"/>
    <property type="match status" value="1"/>
</dbReference>
<feature type="compositionally biased region" description="Polar residues" evidence="7">
    <location>
        <begin position="536"/>
        <end position="545"/>
    </location>
</feature>
<feature type="binding site" evidence="6">
    <location>
        <position position="305"/>
    </location>
    <ligand>
        <name>ATP</name>
        <dbReference type="ChEBI" id="CHEBI:30616"/>
    </ligand>
</feature>
<dbReference type="Pfam" id="PF00069">
    <property type="entry name" value="Pkinase"/>
    <property type="match status" value="1"/>
</dbReference>
<dbReference type="InterPro" id="IPR036872">
    <property type="entry name" value="CH_dom_sf"/>
</dbReference>
<feature type="compositionally biased region" description="Low complexity" evidence="7">
    <location>
        <begin position="193"/>
        <end position="211"/>
    </location>
</feature>
<keyword evidence="1" id="KW-0723">Serine/threonine-protein kinase</keyword>
<dbReference type="CDD" id="cd00029">
    <property type="entry name" value="C1"/>
    <property type="match status" value="1"/>
</dbReference>
<dbReference type="Gene3D" id="1.10.510.10">
    <property type="entry name" value="Transferase(Phosphotransferase) domain 1"/>
    <property type="match status" value="1"/>
</dbReference>
<feature type="compositionally biased region" description="Polar residues" evidence="7">
    <location>
        <begin position="581"/>
        <end position="592"/>
    </location>
</feature>
<evidence type="ECO:0000256" key="1">
    <source>
        <dbReference type="ARBA" id="ARBA00022527"/>
    </source>
</evidence>
<reference evidence="9 10" key="1">
    <citation type="journal article" date="2018" name="G3 (Bethesda)">
        <title>Phylogenetic and Phylogenomic Definition of Rhizopus Species.</title>
        <authorList>
            <person name="Gryganskyi A.P."/>
            <person name="Golan J."/>
            <person name="Dolatabadi S."/>
            <person name="Mondo S."/>
            <person name="Robb S."/>
            <person name="Idnurm A."/>
            <person name="Muszewska A."/>
            <person name="Steczkiewicz K."/>
            <person name="Masonjones S."/>
            <person name="Liao H.L."/>
            <person name="Gajdeczka M.T."/>
            <person name="Anike F."/>
            <person name="Vuek A."/>
            <person name="Anishchenko I.M."/>
            <person name="Voigt K."/>
            <person name="de Hoog G.S."/>
            <person name="Smith M.E."/>
            <person name="Heitman J."/>
            <person name="Vilgalys R."/>
            <person name="Stajich J.E."/>
        </authorList>
    </citation>
    <scope>NUCLEOTIDE SEQUENCE [LARGE SCALE GENOMIC DNA]</scope>
    <source>
        <strain evidence="9 10">LSU 92-RS-03</strain>
    </source>
</reference>
<evidence type="ECO:0000259" key="8">
    <source>
        <dbReference type="PROSITE" id="PS50011"/>
    </source>
</evidence>
<dbReference type="AlphaFoldDB" id="A0A367KIH8"/>
<dbReference type="InterPro" id="IPR011009">
    <property type="entry name" value="Kinase-like_dom_sf"/>
</dbReference>
<dbReference type="CDD" id="cd06627">
    <property type="entry name" value="STKc_Cdc7_like"/>
    <property type="match status" value="1"/>
</dbReference>
<dbReference type="PROSITE" id="PS00107">
    <property type="entry name" value="PROTEIN_KINASE_ATP"/>
    <property type="match status" value="1"/>
</dbReference>
<feature type="non-terminal residue" evidence="9">
    <location>
        <position position="1"/>
    </location>
</feature>
<keyword evidence="3 6" id="KW-0547">Nucleotide-binding</keyword>
<evidence type="ECO:0000256" key="4">
    <source>
        <dbReference type="ARBA" id="ARBA00022777"/>
    </source>
</evidence>
<dbReference type="GO" id="GO:0005524">
    <property type="term" value="F:ATP binding"/>
    <property type="evidence" value="ECO:0007669"/>
    <property type="project" value="UniProtKB-UniRule"/>
</dbReference>
<proteinExistence type="predicted"/>
<dbReference type="SMART" id="SM00220">
    <property type="entry name" value="S_TKc"/>
    <property type="match status" value="1"/>
</dbReference>
<feature type="compositionally biased region" description="Polar residues" evidence="7">
    <location>
        <begin position="154"/>
        <end position="163"/>
    </location>
</feature>
<protein>
    <recommendedName>
        <fullName evidence="8">Protein kinase domain-containing protein</fullName>
    </recommendedName>
</protein>
<dbReference type="Proteomes" id="UP000253551">
    <property type="component" value="Unassembled WGS sequence"/>
</dbReference>
<dbReference type="InterPro" id="IPR008271">
    <property type="entry name" value="Ser/Thr_kinase_AS"/>
</dbReference>
<feature type="domain" description="Protein kinase" evidence="8">
    <location>
        <begin position="276"/>
        <end position="528"/>
    </location>
</feature>
<feature type="region of interest" description="Disordered" evidence="7">
    <location>
        <begin position="138"/>
        <end position="211"/>
    </location>
</feature>
<name>A0A367KIH8_RHIST</name>
<evidence type="ECO:0000313" key="10">
    <source>
        <dbReference type="Proteomes" id="UP000253551"/>
    </source>
</evidence>
<dbReference type="OrthoDB" id="8693905at2759"/>
<gene>
    <name evidence="9" type="ORF">CU098_009991</name>
</gene>
<dbReference type="GO" id="GO:0005737">
    <property type="term" value="C:cytoplasm"/>
    <property type="evidence" value="ECO:0007669"/>
    <property type="project" value="TreeGrafter"/>
</dbReference>
<dbReference type="GO" id="GO:0004709">
    <property type="term" value="F:MAP kinase kinase kinase activity"/>
    <property type="evidence" value="ECO:0007669"/>
    <property type="project" value="TreeGrafter"/>
</dbReference>
<keyword evidence="5 6" id="KW-0067">ATP-binding</keyword>
<feature type="compositionally biased region" description="Basic residues" evidence="7">
    <location>
        <begin position="696"/>
        <end position="706"/>
    </location>
</feature>
<feature type="region of interest" description="Disordered" evidence="7">
    <location>
        <begin position="678"/>
        <end position="706"/>
    </location>
</feature>
<dbReference type="Gene3D" id="1.10.418.10">
    <property type="entry name" value="Calponin-like domain"/>
    <property type="match status" value="1"/>
</dbReference>
<dbReference type="CDD" id="cd00014">
    <property type="entry name" value="CH_SF"/>
    <property type="match status" value="1"/>
</dbReference>
<accession>A0A367KIH8</accession>
<evidence type="ECO:0000256" key="6">
    <source>
        <dbReference type="PROSITE-ProRule" id="PRU10141"/>
    </source>
</evidence>
<keyword evidence="2" id="KW-0808">Transferase</keyword>
<evidence type="ECO:0000256" key="2">
    <source>
        <dbReference type="ARBA" id="ARBA00022679"/>
    </source>
</evidence>
<dbReference type="SUPFAM" id="SSF47576">
    <property type="entry name" value="Calponin-homology domain, CH-domain"/>
    <property type="match status" value="1"/>
</dbReference>
<keyword evidence="4" id="KW-0418">Kinase</keyword>
<dbReference type="PROSITE" id="PS00108">
    <property type="entry name" value="PROTEIN_KINASE_ST"/>
    <property type="match status" value="1"/>
</dbReference>
<evidence type="ECO:0000256" key="7">
    <source>
        <dbReference type="SAM" id="MobiDB-lite"/>
    </source>
</evidence>
<dbReference type="PRINTS" id="PR00109">
    <property type="entry name" value="TYRKINASE"/>
</dbReference>
<evidence type="ECO:0000313" key="9">
    <source>
        <dbReference type="EMBL" id="RCI01969.1"/>
    </source>
</evidence>
<dbReference type="InterPro" id="IPR001715">
    <property type="entry name" value="CH_dom"/>
</dbReference>
<dbReference type="SUPFAM" id="SSF56112">
    <property type="entry name" value="Protein kinase-like (PK-like)"/>
    <property type="match status" value="1"/>
</dbReference>
<comment type="caution">
    <text evidence="9">The sequence shown here is derived from an EMBL/GenBank/DDBJ whole genome shotgun (WGS) entry which is preliminary data.</text>
</comment>
<feature type="compositionally biased region" description="Polar residues" evidence="7">
    <location>
        <begin position="555"/>
        <end position="566"/>
    </location>
</feature>